<evidence type="ECO:0000256" key="2">
    <source>
        <dbReference type="ARBA" id="ARBA00006379"/>
    </source>
</evidence>
<keyword evidence="4 9" id="KW-0132">Cell division</keyword>
<keyword evidence="5 9" id="KW-0498">Mitosis</keyword>
<organism evidence="12">
    <name type="scientific">Rhizophora mucronata</name>
    <name type="common">Asiatic mangrove</name>
    <dbReference type="NCBI Taxonomy" id="61149"/>
    <lineage>
        <taxon>Eukaryota</taxon>
        <taxon>Viridiplantae</taxon>
        <taxon>Streptophyta</taxon>
        <taxon>Embryophyta</taxon>
        <taxon>Tracheophyta</taxon>
        <taxon>Spermatophyta</taxon>
        <taxon>Magnoliopsida</taxon>
        <taxon>eudicotyledons</taxon>
        <taxon>Gunneridae</taxon>
        <taxon>Pentapetalae</taxon>
        <taxon>rosids</taxon>
        <taxon>fabids</taxon>
        <taxon>Malpighiales</taxon>
        <taxon>Rhizophoraceae</taxon>
        <taxon>Rhizophora</taxon>
    </lineage>
</organism>
<name>A0A2P2J9A6_RHIMU</name>
<evidence type="ECO:0000256" key="3">
    <source>
        <dbReference type="ARBA" id="ARBA00022454"/>
    </source>
</evidence>
<comment type="subcellular location">
    <subcellularLocation>
        <location evidence="1">Chromosome</location>
        <location evidence="1">Centromere</location>
    </subcellularLocation>
    <subcellularLocation>
        <location evidence="9">Nucleus</location>
    </subcellularLocation>
    <subcellularLocation>
        <location evidence="9">Chromosome</location>
        <location evidence="9">Centromere</location>
        <location evidence="9">Kinetochore</location>
    </subcellularLocation>
</comment>
<feature type="domain" description="Chromosome segregation protein Spc25 C-terminal" evidence="11">
    <location>
        <begin position="167"/>
        <end position="235"/>
    </location>
</feature>
<feature type="compositionally biased region" description="Basic residues" evidence="10">
    <location>
        <begin position="350"/>
        <end position="359"/>
    </location>
</feature>
<evidence type="ECO:0000259" key="11">
    <source>
        <dbReference type="Pfam" id="PF08234"/>
    </source>
</evidence>
<protein>
    <recommendedName>
        <fullName evidence="9">Kinetochore protein SPC25</fullName>
    </recommendedName>
</protein>
<feature type="compositionally biased region" description="Low complexity" evidence="10">
    <location>
        <begin position="297"/>
        <end position="309"/>
    </location>
</feature>
<evidence type="ECO:0000256" key="10">
    <source>
        <dbReference type="SAM" id="MobiDB-lite"/>
    </source>
</evidence>
<evidence type="ECO:0000256" key="8">
    <source>
        <dbReference type="ARBA" id="ARBA00023328"/>
    </source>
</evidence>
<dbReference type="PANTHER" id="PTHR14281">
    <property type="entry name" value="KINETOCHORE PROTEIN SPC25-RELATED"/>
    <property type="match status" value="1"/>
</dbReference>
<evidence type="ECO:0000256" key="5">
    <source>
        <dbReference type="ARBA" id="ARBA00022776"/>
    </source>
</evidence>
<keyword evidence="7 9" id="KW-0131">Cell cycle</keyword>
<comment type="similarity">
    <text evidence="2 9">Belongs to the SPC25 family.</text>
</comment>
<evidence type="ECO:0000256" key="9">
    <source>
        <dbReference type="RuleBase" id="RU367150"/>
    </source>
</evidence>
<reference evidence="12" key="1">
    <citation type="submission" date="2018-02" db="EMBL/GenBank/DDBJ databases">
        <title>Rhizophora mucronata_Transcriptome.</title>
        <authorList>
            <person name="Meera S.P."/>
            <person name="Sreeshan A."/>
            <person name="Augustine A."/>
        </authorList>
    </citation>
    <scope>NUCLEOTIDE SEQUENCE</scope>
    <source>
        <tissue evidence="12">Leaf</tissue>
    </source>
</reference>
<feature type="region of interest" description="Disordered" evidence="10">
    <location>
        <begin position="293"/>
        <end position="359"/>
    </location>
</feature>
<evidence type="ECO:0000256" key="6">
    <source>
        <dbReference type="ARBA" id="ARBA00023054"/>
    </source>
</evidence>
<dbReference type="GO" id="GO:0031262">
    <property type="term" value="C:Ndc80 complex"/>
    <property type="evidence" value="ECO:0007669"/>
    <property type="project" value="InterPro"/>
</dbReference>
<keyword evidence="6" id="KW-0175">Coiled coil</keyword>
<dbReference type="GO" id="GO:0051301">
    <property type="term" value="P:cell division"/>
    <property type="evidence" value="ECO:0007669"/>
    <property type="project" value="UniProtKB-UniRule"/>
</dbReference>
<dbReference type="CDD" id="cd23784">
    <property type="entry name" value="RWD_Spc25"/>
    <property type="match status" value="1"/>
</dbReference>
<dbReference type="Gene3D" id="3.30.457.50">
    <property type="entry name" value="Chromosome segregation protein Spc25"/>
    <property type="match status" value="1"/>
</dbReference>
<dbReference type="GO" id="GO:0007059">
    <property type="term" value="P:chromosome segregation"/>
    <property type="evidence" value="ECO:0007669"/>
    <property type="project" value="InterPro"/>
</dbReference>
<keyword evidence="9" id="KW-0539">Nucleus</keyword>
<dbReference type="PANTHER" id="PTHR14281:SF0">
    <property type="entry name" value="KINETOCHORE PROTEIN SPC25"/>
    <property type="match status" value="1"/>
</dbReference>
<evidence type="ECO:0000256" key="4">
    <source>
        <dbReference type="ARBA" id="ARBA00022618"/>
    </source>
</evidence>
<dbReference type="EMBL" id="GGEC01009566">
    <property type="protein sequence ID" value="MBW90049.1"/>
    <property type="molecule type" value="Transcribed_RNA"/>
</dbReference>
<keyword evidence="9" id="KW-0995">Kinetochore</keyword>
<proteinExistence type="inferred from homology"/>
<keyword evidence="3 9" id="KW-0158">Chromosome</keyword>
<comment type="subunit">
    <text evidence="9">Component of the NDC80 complex.</text>
</comment>
<feature type="compositionally biased region" description="Basic residues" evidence="10">
    <location>
        <begin position="327"/>
        <end position="339"/>
    </location>
</feature>
<dbReference type="Pfam" id="PF08234">
    <property type="entry name" value="Spindle_Spc25"/>
    <property type="match status" value="1"/>
</dbReference>
<dbReference type="InterPro" id="IPR013255">
    <property type="entry name" value="Spc25_C"/>
</dbReference>
<dbReference type="AlphaFoldDB" id="A0A2P2J9A6"/>
<sequence>MHTEMQSRGAESVRERMERLRGICDREVPIEIHRMDSIAASYCKSLDSIKARAQETVQNRIMLGKMKGRLREADDEFVKVLAVKTRNEAKQMAARDSISAARARIEEVKRTLQLERARRDEYAATLSQQALVLAAFEGKGKQENELRQEVQEAILWYNKVLGFQIEGGHGVKFTFNNINVKNPHEEYSFTIRHENDTYTLLACDPTLSDTKDLVIELNRTNGLFKFVRTMREKFKEAASLGDLSQLTSFHQESSISLSAPVLSVSTDRSESPETIYEHPKGEVKVYSTKINHGRGESSMSLSPSVLSGSTDTSESPVIIDENPERKVKLHPKKVNHGRGIKQGILSPPRRSPRFFKARQ</sequence>
<keyword evidence="8 9" id="KW-0137">Centromere</keyword>
<evidence type="ECO:0000256" key="1">
    <source>
        <dbReference type="ARBA" id="ARBA00004584"/>
    </source>
</evidence>
<evidence type="ECO:0000256" key="7">
    <source>
        <dbReference type="ARBA" id="ARBA00023306"/>
    </source>
</evidence>
<dbReference type="InterPro" id="IPR045143">
    <property type="entry name" value="Spc25"/>
</dbReference>
<dbReference type="FunFam" id="3.30.457.50:FF:000001">
    <property type="entry name" value="Probable kinetochore protein spc25"/>
    <property type="match status" value="1"/>
</dbReference>
<dbReference type="GO" id="GO:0005634">
    <property type="term" value="C:nucleus"/>
    <property type="evidence" value="ECO:0007669"/>
    <property type="project" value="UniProtKB-SubCell"/>
</dbReference>
<accession>A0A2P2J9A6</accession>
<evidence type="ECO:0000313" key="12">
    <source>
        <dbReference type="EMBL" id="MBW90049.1"/>
    </source>
</evidence>
<comment type="function">
    <text evidence="9">Acts as a component of the essential kinetochore-associated NDC80 complex, which is required for chromosome segregation and spindle checkpoint activity.</text>
</comment>